<dbReference type="Gene3D" id="3.30.230.10">
    <property type="match status" value="1"/>
</dbReference>
<keyword evidence="5" id="KW-0067">ATP-binding</keyword>
<dbReference type="PROSITE" id="PS01046">
    <property type="entry name" value="LON_SER"/>
    <property type="match status" value="1"/>
</dbReference>
<comment type="similarity">
    <text evidence="6">Belongs to the peptidase S16 family.</text>
</comment>
<evidence type="ECO:0000256" key="2">
    <source>
        <dbReference type="ARBA" id="ARBA00022741"/>
    </source>
</evidence>
<dbReference type="GO" id="GO:0005524">
    <property type="term" value="F:ATP binding"/>
    <property type="evidence" value="ECO:0007669"/>
    <property type="project" value="UniProtKB-KW"/>
</dbReference>
<dbReference type="InterPro" id="IPR008269">
    <property type="entry name" value="Lon_proteolytic"/>
</dbReference>
<dbReference type="AlphaFoldDB" id="A0A426YB38"/>
<keyword evidence="1 6" id="KW-0645">Protease</keyword>
<dbReference type="GO" id="GO:0004252">
    <property type="term" value="F:serine-type endopeptidase activity"/>
    <property type="evidence" value="ECO:0007669"/>
    <property type="project" value="UniProtKB-UniRule"/>
</dbReference>
<comment type="caution">
    <text evidence="8">The sequence shown here is derived from an EMBL/GenBank/DDBJ whole genome shotgun (WGS) entry which is preliminary data.</text>
</comment>
<proteinExistence type="inferred from homology"/>
<dbReference type="EMBL" id="AMZH03013638">
    <property type="protein sequence ID" value="RRT48927.1"/>
    <property type="molecule type" value="Genomic_DNA"/>
</dbReference>
<sequence>EDGSQRYTREAGVRNLERNLAALARAAAVKIAEQKDCVVQLSKDVHPMTTSLLDTRLADGSDIEMEVIPMSINRQDISNAFASPLTLAVDEAMLEKVLGVRARAADLKLSAASEINLLENRDIHIHFPAGAVPKDGPSAGVTLVTSLVSLFSQKKVRADTAMTGEMTLRGLVLPVGGIKDKVLAAHRYGIRRVILPARNLKDLAEVPSAILAGMEILLVKRIEDVLEQAFEGGSWWLIFVFLGLNKRTKKRKESYHDSHTLPSPPAFALRCLHTTLGTESPTSPRRQPRRREDAIVPSQSPWEVEVPGKQSAGVILFQLCSQLFLLLRVVMAFAAAMLPLPLELKAVQLLWRPKKKSLVRLQQAEKRKKPLHGPGTF</sequence>
<dbReference type="PANTHER" id="PTHR10046">
    <property type="entry name" value="ATP DEPENDENT LON PROTEASE FAMILY MEMBER"/>
    <property type="match status" value="1"/>
</dbReference>
<protein>
    <recommendedName>
        <fullName evidence="7">Lon proteolytic domain-containing protein</fullName>
    </recommendedName>
</protein>
<keyword evidence="3 6" id="KW-0378">Hydrolase</keyword>
<dbReference type="InterPro" id="IPR014721">
    <property type="entry name" value="Ribsml_uS5_D2-typ_fold_subgr"/>
</dbReference>
<feature type="active site" evidence="6">
    <location>
        <position position="181"/>
    </location>
</feature>
<keyword evidence="4 6" id="KW-0720">Serine protease</keyword>
<evidence type="ECO:0000259" key="7">
    <source>
        <dbReference type="PROSITE" id="PS51786"/>
    </source>
</evidence>
<accession>A0A426YB38</accession>
<evidence type="ECO:0000256" key="4">
    <source>
        <dbReference type="ARBA" id="ARBA00022825"/>
    </source>
</evidence>
<dbReference type="Pfam" id="PF22667">
    <property type="entry name" value="Lon_lid"/>
    <property type="match status" value="1"/>
</dbReference>
<gene>
    <name evidence="8" type="ORF">B296_00052719</name>
</gene>
<feature type="active site" evidence="6">
    <location>
        <position position="138"/>
    </location>
</feature>
<feature type="non-terminal residue" evidence="8">
    <location>
        <position position="1"/>
    </location>
</feature>
<dbReference type="GO" id="GO:0030163">
    <property type="term" value="P:protein catabolic process"/>
    <property type="evidence" value="ECO:0007669"/>
    <property type="project" value="InterPro"/>
</dbReference>
<evidence type="ECO:0000313" key="8">
    <source>
        <dbReference type="EMBL" id="RRT48927.1"/>
    </source>
</evidence>
<dbReference type="Pfam" id="PF05362">
    <property type="entry name" value="Lon_C"/>
    <property type="match status" value="1"/>
</dbReference>
<dbReference type="InterPro" id="IPR054594">
    <property type="entry name" value="Lon_lid"/>
</dbReference>
<dbReference type="PRINTS" id="PR00830">
    <property type="entry name" value="ENDOLAPTASE"/>
</dbReference>
<dbReference type="InterPro" id="IPR027065">
    <property type="entry name" value="Lon_Prtase"/>
</dbReference>
<organism evidence="8 9">
    <name type="scientific">Ensete ventricosum</name>
    <name type="common">Abyssinian banana</name>
    <name type="synonym">Musa ensete</name>
    <dbReference type="NCBI Taxonomy" id="4639"/>
    <lineage>
        <taxon>Eukaryota</taxon>
        <taxon>Viridiplantae</taxon>
        <taxon>Streptophyta</taxon>
        <taxon>Embryophyta</taxon>
        <taxon>Tracheophyta</taxon>
        <taxon>Spermatophyta</taxon>
        <taxon>Magnoliopsida</taxon>
        <taxon>Liliopsida</taxon>
        <taxon>Zingiberales</taxon>
        <taxon>Musaceae</taxon>
        <taxon>Ensete</taxon>
    </lineage>
</organism>
<feature type="domain" description="Lon proteolytic" evidence="7">
    <location>
        <begin position="72"/>
        <end position="232"/>
    </location>
</feature>
<evidence type="ECO:0000313" key="9">
    <source>
        <dbReference type="Proteomes" id="UP000287651"/>
    </source>
</evidence>
<reference evidence="8 9" key="1">
    <citation type="journal article" date="2014" name="Agronomy (Basel)">
        <title>A Draft Genome Sequence for Ensete ventricosum, the Drought-Tolerant Tree Against Hunger.</title>
        <authorList>
            <person name="Harrison J."/>
            <person name="Moore K.A."/>
            <person name="Paszkiewicz K."/>
            <person name="Jones T."/>
            <person name="Grant M."/>
            <person name="Ambacheew D."/>
            <person name="Muzemil S."/>
            <person name="Studholme D.J."/>
        </authorList>
    </citation>
    <scope>NUCLEOTIDE SEQUENCE [LARGE SCALE GENOMIC DNA]</scope>
</reference>
<dbReference type="GO" id="GO:0004176">
    <property type="term" value="F:ATP-dependent peptidase activity"/>
    <property type="evidence" value="ECO:0007669"/>
    <property type="project" value="UniProtKB-UniRule"/>
</dbReference>
<dbReference type="InterPro" id="IPR008268">
    <property type="entry name" value="Peptidase_S16_AS"/>
</dbReference>
<dbReference type="SUPFAM" id="SSF54211">
    <property type="entry name" value="Ribosomal protein S5 domain 2-like"/>
    <property type="match status" value="1"/>
</dbReference>
<evidence type="ECO:0000256" key="6">
    <source>
        <dbReference type="PROSITE-ProRule" id="PRU01122"/>
    </source>
</evidence>
<dbReference type="InterPro" id="IPR020568">
    <property type="entry name" value="Ribosomal_Su5_D2-typ_SF"/>
</dbReference>
<dbReference type="SUPFAM" id="SSF52540">
    <property type="entry name" value="P-loop containing nucleoside triphosphate hydrolases"/>
    <property type="match status" value="1"/>
</dbReference>
<keyword evidence="2" id="KW-0547">Nucleotide-binding</keyword>
<dbReference type="InterPro" id="IPR027417">
    <property type="entry name" value="P-loop_NTPase"/>
</dbReference>
<evidence type="ECO:0000256" key="1">
    <source>
        <dbReference type="ARBA" id="ARBA00022670"/>
    </source>
</evidence>
<dbReference type="Proteomes" id="UP000287651">
    <property type="component" value="Unassembled WGS sequence"/>
</dbReference>
<evidence type="ECO:0000256" key="5">
    <source>
        <dbReference type="ARBA" id="ARBA00022840"/>
    </source>
</evidence>
<name>A0A426YB38_ENSVE</name>
<dbReference type="Gene3D" id="1.10.8.60">
    <property type="match status" value="1"/>
</dbReference>
<evidence type="ECO:0000256" key="3">
    <source>
        <dbReference type="ARBA" id="ARBA00022801"/>
    </source>
</evidence>
<dbReference type="PROSITE" id="PS51786">
    <property type="entry name" value="LON_PROTEOLYTIC"/>
    <property type="match status" value="1"/>
</dbReference>
<dbReference type="GO" id="GO:0006508">
    <property type="term" value="P:proteolysis"/>
    <property type="evidence" value="ECO:0007669"/>
    <property type="project" value="UniProtKB-KW"/>
</dbReference>